<reference evidence="2" key="1">
    <citation type="journal article" date="2020" name="mSystems">
        <title>Genome- and Community-Level Interaction Insights into Carbon Utilization and Element Cycling Functions of Hydrothermarchaeota in Hydrothermal Sediment.</title>
        <authorList>
            <person name="Zhou Z."/>
            <person name="Liu Y."/>
            <person name="Xu W."/>
            <person name="Pan J."/>
            <person name="Luo Z.H."/>
            <person name="Li M."/>
        </authorList>
    </citation>
    <scope>NUCLEOTIDE SEQUENCE [LARGE SCALE GENOMIC DNA]</scope>
    <source>
        <strain evidence="2">SpSt-1217</strain>
    </source>
</reference>
<keyword evidence="1" id="KW-0812">Transmembrane</keyword>
<feature type="transmembrane region" description="Helical" evidence="1">
    <location>
        <begin position="235"/>
        <end position="257"/>
    </location>
</feature>
<gene>
    <name evidence="2" type="ORF">ENN90_09495</name>
</gene>
<feature type="transmembrane region" description="Helical" evidence="1">
    <location>
        <begin position="209"/>
        <end position="229"/>
    </location>
</feature>
<feature type="transmembrane region" description="Helical" evidence="1">
    <location>
        <begin position="84"/>
        <end position="104"/>
    </location>
</feature>
<feature type="transmembrane region" description="Helical" evidence="1">
    <location>
        <begin position="110"/>
        <end position="131"/>
    </location>
</feature>
<proteinExistence type="predicted"/>
<dbReference type="AlphaFoldDB" id="A0A831PRC6"/>
<comment type="caution">
    <text evidence="2">The sequence shown here is derived from an EMBL/GenBank/DDBJ whole genome shotgun (WGS) entry which is preliminary data.</text>
</comment>
<dbReference type="EMBL" id="DSDK01000509">
    <property type="protein sequence ID" value="HDR51831.1"/>
    <property type="molecule type" value="Genomic_DNA"/>
</dbReference>
<keyword evidence="1" id="KW-1133">Transmembrane helix</keyword>
<feature type="transmembrane region" description="Helical" evidence="1">
    <location>
        <begin position="138"/>
        <end position="160"/>
    </location>
</feature>
<name>A0A831PRC6_9BACT</name>
<keyword evidence="1" id="KW-0472">Membrane</keyword>
<feature type="transmembrane region" description="Helical" evidence="1">
    <location>
        <begin position="180"/>
        <end position="202"/>
    </location>
</feature>
<accession>A0A831PRC6</accession>
<evidence type="ECO:0000313" key="2">
    <source>
        <dbReference type="EMBL" id="HDR51831.1"/>
    </source>
</evidence>
<feature type="transmembrane region" description="Helical" evidence="1">
    <location>
        <begin position="12"/>
        <end position="33"/>
    </location>
</feature>
<protein>
    <submittedName>
        <fullName evidence="2">Uncharacterized protein</fullName>
    </submittedName>
</protein>
<evidence type="ECO:0000256" key="1">
    <source>
        <dbReference type="SAM" id="Phobius"/>
    </source>
</evidence>
<feature type="transmembrane region" description="Helical" evidence="1">
    <location>
        <begin position="53"/>
        <end position="77"/>
    </location>
</feature>
<organism evidence="2">
    <name type="scientific">Mariniphaga anaerophila</name>
    <dbReference type="NCBI Taxonomy" id="1484053"/>
    <lineage>
        <taxon>Bacteria</taxon>
        <taxon>Pseudomonadati</taxon>
        <taxon>Bacteroidota</taxon>
        <taxon>Bacteroidia</taxon>
        <taxon>Marinilabiliales</taxon>
        <taxon>Prolixibacteraceae</taxon>
        <taxon>Mariniphaga</taxon>
    </lineage>
</organism>
<sequence>MKNFSYKNIGIILSIAGIFTGLLLFYLLAQNYMIVVDGKVADGRVDEAIAVEITHSILGSLGIIASALWAAVLYGFFYNQQWAWRWGAMAAALQMLAGFFPTIPARSIDLPAATMPVFLIAVVLWFGMMYAGRVNRKVIIFTFVAGLAYVLTYINGVAVISRYQYLGFDTDIPKILKGMYAVVQMSTWMGAAAWLVFIYVVFRHRKWALPLGIMAAANSILSGYTLAIVELTEKGGVFSLYLPGAIVATGLLVYMLTPHAKILIEERKAGIE</sequence>
<dbReference type="Proteomes" id="UP000886047">
    <property type="component" value="Unassembled WGS sequence"/>
</dbReference>